<name>A0AAV7I9W9_COTGL</name>
<feature type="compositionally biased region" description="Basic residues" evidence="8">
    <location>
        <begin position="472"/>
        <end position="481"/>
    </location>
</feature>
<proteinExistence type="inferred from homology"/>
<dbReference type="GO" id="GO:0002028">
    <property type="term" value="P:regulation of sodium ion transport"/>
    <property type="evidence" value="ECO:0007669"/>
    <property type="project" value="UniProtKB-UniRule"/>
</dbReference>
<dbReference type="Proteomes" id="UP000826195">
    <property type="component" value="Unassembled WGS sequence"/>
</dbReference>
<gene>
    <name evidence="9" type="ORF">KQX54_005232</name>
</gene>
<dbReference type="EMBL" id="JAHXZJ010001864">
    <property type="protein sequence ID" value="KAH0549025.1"/>
    <property type="molecule type" value="Genomic_DNA"/>
</dbReference>
<sequence length="696" mass="79138">MWLSERISRIFLSVTHEHESRISQEFEYTRYSDMPSLDNTYRLLSHTRGPFILALPEAYVRPNNDMGICSRRHFLLTICTLQLLTTIERQVFDFLGFMWAPILFNFFNIIFVILGFFGAFQYRPKYIISYCIWDILWLGWNIFCICFYLEAGSLDKRDDYLNLGTGSFSWWQVNGPGCKPIYDIIEPELLRPARPKNVTDCLLKYETIEVLHASTQCLLAFMAIVGGICLSRAFLEEDDSFDFVGGGDFGLAGHTPLHPMYVSYSALPPASTTYSQSNPNYQSYPRGTTGSNNSSSVYRDTTLPKYGVDKPPSLVSHNTDYKSSQQRVGVVKPSMMTMMMMMGQGDTARSTKSSSASTRIADNLDCYNDYSNPLDHLHRPISPPAGDYDSLESSVKLRFEKNNRPYKPAYSPVVSPVLRRARASSQAPHNNNNNHHHTRINKRKKQTRPLYSIEYSQPEPPPQDEVSPKPMTPRRVKRRSVISRDGTRRSSNRRSSVRQSTTRRKNPVNRIMEQQESLYANTMPSPLTNQNVNSLSQGTLNYDRIATSWDRERQWQPEAVNMAVSSPTLWAPDPNYSNITNLASSSAVSAQTCWDSNAASSTRQLADSWQPEPSCSNMQWQGQSNPTFQQTSIQSLNNADDHDDLYSNRPASARSSYSNYHGIRATPQVPNRTDIVRQSQRQFVLSGPPAYQDTVI</sequence>
<feature type="transmembrane region" description="Helical" evidence="7">
    <location>
        <begin position="97"/>
        <end position="120"/>
    </location>
</feature>
<keyword evidence="10" id="KW-1185">Reference proteome</keyword>
<evidence type="ECO:0000256" key="2">
    <source>
        <dbReference type="ARBA" id="ARBA00006364"/>
    </source>
</evidence>
<evidence type="ECO:0000256" key="8">
    <source>
        <dbReference type="SAM" id="MobiDB-lite"/>
    </source>
</evidence>
<keyword evidence="3 7" id="KW-1003">Cell membrane</keyword>
<feature type="region of interest" description="Disordered" evidence="8">
    <location>
        <begin position="275"/>
        <end position="296"/>
    </location>
</feature>
<evidence type="ECO:0000256" key="4">
    <source>
        <dbReference type="ARBA" id="ARBA00022692"/>
    </source>
</evidence>
<accession>A0AAV7I9W9</accession>
<keyword evidence="6 7" id="KW-0472">Membrane</keyword>
<feature type="compositionally biased region" description="Basic residues" evidence="8">
    <location>
        <begin position="434"/>
        <end position="447"/>
    </location>
</feature>
<evidence type="ECO:0000313" key="10">
    <source>
        <dbReference type="Proteomes" id="UP000826195"/>
    </source>
</evidence>
<dbReference type="GO" id="GO:0005886">
    <property type="term" value="C:plasma membrane"/>
    <property type="evidence" value="ECO:0007669"/>
    <property type="project" value="UniProtKB-SubCell"/>
</dbReference>
<evidence type="ECO:0000313" key="9">
    <source>
        <dbReference type="EMBL" id="KAH0549025.1"/>
    </source>
</evidence>
<organism evidence="9 10">
    <name type="scientific">Cotesia glomerata</name>
    <name type="common">Lepidopteran parasitic wasp</name>
    <name type="synonym">Apanteles glomeratus</name>
    <dbReference type="NCBI Taxonomy" id="32391"/>
    <lineage>
        <taxon>Eukaryota</taxon>
        <taxon>Metazoa</taxon>
        <taxon>Ecdysozoa</taxon>
        <taxon>Arthropoda</taxon>
        <taxon>Hexapoda</taxon>
        <taxon>Insecta</taxon>
        <taxon>Pterygota</taxon>
        <taxon>Neoptera</taxon>
        <taxon>Endopterygota</taxon>
        <taxon>Hymenoptera</taxon>
        <taxon>Apocrita</taxon>
        <taxon>Ichneumonoidea</taxon>
        <taxon>Braconidae</taxon>
        <taxon>Microgastrinae</taxon>
        <taxon>Cotesia</taxon>
    </lineage>
</organism>
<feature type="transmembrane region" description="Helical" evidence="7">
    <location>
        <begin position="126"/>
        <end position="149"/>
    </location>
</feature>
<evidence type="ECO:0000256" key="1">
    <source>
        <dbReference type="ARBA" id="ARBA00004651"/>
    </source>
</evidence>
<feature type="compositionally biased region" description="Basic residues" evidence="8">
    <location>
        <begin position="490"/>
        <end position="507"/>
    </location>
</feature>
<dbReference type="InterPro" id="IPR008516">
    <property type="entry name" value="Na/K-Atpase_Interacting"/>
</dbReference>
<protein>
    <recommendedName>
        <fullName evidence="7">Sodium/potassium-transporting ATPase subunit beta-1-interacting protein</fullName>
        <shortName evidence="7">Na(+)/K(+)-transporting ATPase subunit beta-1-interacting protein</shortName>
    </recommendedName>
</protein>
<comment type="subcellular location">
    <subcellularLocation>
        <location evidence="1 7">Cell membrane</location>
        <topology evidence="1 7">Multi-pass membrane protein</topology>
    </subcellularLocation>
</comment>
<dbReference type="PANTHER" id="PTHR13084:SF6">
    <property type="entry name" value="SODIUM_POTASSIUM-TRANSPORTING ATPASE SUBUNIT BETA-1-INTERACTING PROTEIN"/>
    <property type="match status" value="1"/>
</dbReference>
<comment type="similarity">
    <text evidence="2 7">Belongs to the NKAIN family.</text>
</comment>
<dbReference type="Pfam" id="PF05640">
    <property type="entry name" value="NKAIN"/>
    <property type="match status" value="1"/>
</dbReference>
<keyword evidence="5 7" id="KW-1133">Transmembrane helix</keyword>
<dbReference type="PANTHER" id="PTHR13084">
    <property type="entry name" value="T-CELL LYMPHOMA BREAKPOINT-ASSOCIATED TARGET 1-RELATED"/>
    <property type="match status" value="1"/>
</dbReference>
<evidence type="ECO:0000256" key="3">
    <source>
        <dbReference type="ARBA" id="ARBA00022475"/>
    </source>
</evidence>
<comment type="caution">
    <text evidence="9">The sequence shown here is derived from an EMBL/GenBank/DDBJ whole genome shotgun (WGS) entry which is preliminary data.</text>
</comment>
<comment type="caution">
    <text evidence="7">Lacks conserved residue(s) required for the propagation of feature annotation.</text>
</comment>
<evidence type="ECO:0000256" key="7">
    <source>
        <dbReference type="RuleBase" id="RU368041"/>
    </source>
</evidence>
<keyword evidence="4 7" id="KW-0812">Transmembrane</keyword>
<dbReference type="AlphaFoldDB" id="A0AAV7I9W9"/>
<evidence type="ECO:0000256" key="5">
    <source>
        <dbReference type="ARBA" id="ARBA00022989"/>
    </source>
</evidence>
<reference evidence="9 10" key="1">
    <citation type="journal article" date="2021" name="J. Hered.">
        <title>A chromosome-level genome assembly of the parasitoid wasp, Cotesia glomerata (Hymenoptera: Braconidae).</title>
        <authorList>
            <person name="Pinto B.J."/>
            <person name="Weis J.J."/>
            <person name="Gamble T."/>
            <person name="Ode P.J."/>
            <person name="Paul R."/>
            <person name="Zaspel J.M."/>
        </authorList>
    </citation>
    <scope>NUCLEOTIDE SEQUENCE [LARGE SCALE GENOMIC DNA]</scope>
    <source>
        <strain evidence="9">CgM1</strain>
    </source>
</reference>
<evidence type="ECO:0000256" key="6">
    <source>
        <dbReference type="ARBA" id="ARBA00023136"/>
    </source>
</evidence>
<feature type="region of interest" description="Disordered" evidence="8">
    <location>
        <begin position="420"/>
        <end position="511"/>
    </location>
</feature>